<evidence type="ECO:0000256" key="4">
    <source>
        <dbReference type="ARBA" id="ARBA00022634"/>
    </source>
</evidence>
<keyword evidence="3" id="KW-0272">Extracellular matrix</keyword>
<evidence type="ECO:0000256" key="9">
    <source>
        <dbReference type="ARBA" id="ARBA00042353"/>
    </source>
</evidence>
<dbReference type="SMART" id="SM00209">
    <property type="entry name" value="TSP1"/>
    <property type="match status" value="1"/>
</dbReference>
<dbReference type="Pfam" id="PF00219">
    <property type="entry name" value="IGFBP"/>
    <property type="match status" value="1"/>
</dbReference>
<evidence type="ECO:0000256" key="6">
    <source>
        <dbReference type="ARBA" id="ARBA00023157"/>
    </source>
</evidence>
<keyword evidence="4" id="KW-0237">DNA synthesis</keyword>
<dbReference type="RefSeq" id="XP_012859958.3">
    <property type="nucleotide sequence ID" value="XM_013004504.3"/>
</dbReference>
<gene>
    <name evidence="16" type="primary">LOC101662328</name>
</gene>
<comment type="subunit">
    <text evidence="10">Monomer. Interacts with TSKU.</text>
</comment>
<dbReference type="PROSITE" id="PS01208">
    <property type="entry name" value="VWFC_1"/>
    <property type="match status" value="1"/>
</dbReference>
<evidence type="ECO:0000256" key="12">
    <source>
        <dbReference type="SAM" id="SignalP"/>
    </source>
</evidence>
<feature type="domain" description="IGFBP N-terminal" evidence="14">
    <location>
        <begin position="59"/>
        <end position="132"/>
    </location>
</feature>
<evidence type="ECO:0000256" key="2">
    <source>
        <dbReference type="ARBA" id="ARBA00008125"/>
    </source>
</evidence>
<proteinExistence type="inferred from homology"/>
<dbReference type="SUPFAM" id="SSF57603">
    <property type="entry name" value="FnI-like domain"/>
    <property type="match status" value="1"/>
</dbReference>
<accession>A0ABM0ZQ95</accession>
<dbReference type="SUPFAM" id="SSF57184">
    <property type="entry name" value="Growth factor receptor domain"/>
    <property type="match status" value="1"/>
</dbReference>
<dbReference type="InterPro" id="IPR050941">
    <property type="entry name" value="CCN"/>
</dbReference>
<feature type="chain" id="PRO_5046687804" description="CCN family member 2" evidence="12">
    <location>
        <begin position="21"/>
        <end position="287"/>
    </location>
</feature>
<dbReference type="InterPro" id="IPR001007">
    <property type="entry name" value="VWF_dom"/>
</dbReference>
<dbReference type="PROSITE" id="PS50092">
    <property type="entry name" value="TSP1"/>
    <property type="match status" value="1"/>
</dbReference>
<evidence type="ECO:0000256" key="3">
    <source>
        <dbReference type="ARBA" id="ARBA00022530"/>
    </source>
</evidence>
<keyword evidence="6" id="KW-1015">Disulfide bond</keyword>
<dbReference type="Gene3D" id="2.20.100.10">
    <property type="entry name" value="Thrombospondin type-1 (TSP1) repeat"/>
    <property type="match status" value="1"/>
</dbReference>
<evidence type="ECO:0000313" key="15">
    <source>
        <dbReference type="Proteomes" id="UP000694863"/>
    </source>
</evidence>
<keyword evidence="5 12" id="KW-0732">Signal</keyword>
<evidence type="ECO:0000256" key="1">
    <source>
        <dbReference type="ARBA" id="ARBA00004498"/>
    </source>
</evidence>
<comment type="similarity">
    <text evidence="2">Belongs to the CCN family.</text>
</comment>
<dbReference type="InterPro" id="IPR036383">
    <property type="entry name" value="TSP1_rpt_sf"/>
</dbReference>
<dbReference type="InterPro" id="IPR009030">
    <property type="entry name" value="Growth_fac_rcpt_cys_sf"/>
</dbReference>
<dbReference type="Pfam" id="PF19035">
    <property type="entry name" value="TSP1_CCN"/>
    <property type="match status" value="1"/>
</dbReference>
<comment type="subcellular location">
    <subcellularLocation>
        <location evidence="1">Secreted</location>
        <location evidence="1">Extracellular space</location>
        <location evidence="1">Extracellular matrix</location>
    </subcellularLocation>
</comment>
<dbReference type="InterPro" id="IPR000884">
    <property type="entry name" value="TSP1_rpt"/>
</dbReference>
<sequence length="287" mass="31482">MGSILFSLAFLLAFYSWVSKETPAMATAAGGLRAGKEVGSHLNQAEHPADHHFSLQRATSKGCNGQCQCDRTKEPSCPPGVRVVMDGCNCCRMCAKQLGELCEKQDTCDMIQGLYCDLGTPPNRTIGVCKSVVGAPCELEGKVYQNGETFVLACKLQCTCINRDFYCSMLCPENNDPPSSECPFWRKVKPPGECCEVWACEKPKELTTVSTSLETRQLENTVSPDPTMMRPNCQVRTTEWSACSKTCGMGISTRVTNDNANCTVEKQNRLCIDRPCQAAVEEEIKVS</sequence>
<dbReference type="SMART" id="SM00121">
    <property type="entry name" value="IB"/>
    <property type="match status" value="1"/>
</dbReference>
<evidence type="ECO:0000259" key="13">
    <source>
        <dbReference type="PROSITE" id="PS50184"/>
    </source>
</evidence>
<dbReference type="SUPFAM" id="SSF82895">
    <property type="entry name" value="TSP-1 type 1 repeat"/>
    <property type="match status" value="1"/>
</dbReference>
<dbReference type="PROSITE" id="PS50184">
    <property type="entry name" value="VWFC_2"/>
    <property type="match status" value="1"/>
</dbReference>
<evidence type="ECO:0000256" key="11">
    <source>
        <dbReference type="ARBA" id="ARBA00093340"/>
    </source>
</evidence>
<protein>
    <recommendedName>
        <fullName evidence="7">CCN family member 2</fullName>
    </recommendedName>
    <alternativeName>
        <fullName evidence="9">Cellular communication network factor 2</fullName>
    </alternativeName>
    <alternativeName>
        <fullName evidence="8">Connective tissue growth factor</fullName>
    </alternativeName>
</protein>
<organism evidence="15 16">
    <name type="scientific">Echinops telfairi</name>
    <name type="common">Lesser hedgehog tenrec</name>
    <dbReference type="NCBI Taxonomy" id="9371"/>
    <lineage>
        <taxon>Eukaryota</taxon>
        <taxon>Metazoa</taxon>
        <taxon>Chordata</taxon>
        <taxon>Craniata</taxon>
        <taxon>Vertebrata</taxon>
        <taxon>Euteleostomi</taxon>
        <taxon>Mammalia</taxon>
        <taxon>Eutheria</taxon>
        <taxon>Afrotheria</taxon>
        <taxon>Tenrecidae</taxon>
        <taxon>Tenrecinae</taxon>
        <taxon>Echinops</taxon>
    </lineage>
</organism>
<feature type="signal peptide" evidence="12">
    <location>
        <begin position="1"/>
        <end position="20"/>
    </location>
</feature>
<reference evidence="16" key="1">
    <citation type="submission" date="2025-08" db="UniProtKB">
        <authorList>
            <consortium name="RefSeq"/>
        </authorList>
    </citation>
    <scope>IDENTIFICATION</scope>
</reference>
<dbReference type="PANTHER" id="PTHR11348:SF7">
    <property type="entry name" value="CCN FAMILY MEMBER 2"/>
    <property type="match status" value="1"/>
</dbReference>
<evidence type="ECO:0000256" key="8">
    <source>
        <dbReference type="ARBA" id="ARBA00041320"/>
    </source>
</evidence>
<dbReference type="PROSITE" id="PS51323">
    <property type="entry name" value="IGFBP_N_2"/>
    <property type="match status" value="1"/>
</dbReference>
<dbReference type="GeneID" id="101662328"/>
<evidence type="ECO:0000313" key="16">
    <source>
        <dbReference type="RefSeq" id="XP_012859958.3"/>
    </source>
</evidence>
<evidence type="ECO:0000259" key="14">
    <source>
        <dbReference type="PROSITE" id="PS51323"/>
    </source>
</evidence>
<dbReference type="InterPro" id="IPR000867">
    <property type="entry name" value="IGFBP-like"/>
</dbReference>
<dbReference type="Proteomes" id="UP000694863">
    <property type="component" value="Unplaced"/>
</dbReference>
<keyword evidence="15" id="KW-1185">Reference proteome</keyword>
<dbReference type="InterPro" id="IPR043973">
    <property type="entry name" value="TSP1_CCN"/>
</dbReference>
<evidence type="ECO:0000256" key="7">
    <source>
        <dbReference type="ARBA" id="ARBA00039943"/>
    </source>
</evidence>
<comment type="function">
    <text evidence="11">Major connective tissue mitoattractant secreted by vascular endothelial cells. Promotes proliferation and differentiation of chondrocytes. Is involved in the stimulation of osteoblast differentiation and has a critical role in osteogenesis. Mediates heparin- and divalent cation-dependent cell adhesion in many cell types including fibroblasts, myofibroblasts, endothelial and epithelial cells. Enhances fibroblast growth factor-induced DNA synthesis.</text>
</comment>
<keyword evidence="3" id="KW-0964">Secreted</keyword>
<dbReference type="SMART" id="SM00214">
    <property type="entry name" value="VWC"/>
    <property type="match status" value="1"/>
</dbReference>
<evidence type="ECO:0000256" key="10">
    <source>
        <dbReference type="ARBA" id="ARBA00046496"/>
    </source>
</evidence>
<dbReference type="Pfam" id="PF00093">
    <property type="entry name" value="VWC"/>
    <property type="match status" value="1"/>
</dbReference>
<evidence type="ECO:0000256" key="5">
    <source>
        <dbReference type="ARBA" id="ARBA00022729"/>
    </source>
</evidence>
<name>A0ABM0ZQ95_ECHTE</name>
<feature type="domain" description="VWFC" evidence="13">
    <location>
        <begin position="135"/>
        <end position="201"/>
    </location>
</feature>
<dbReference type="PANTHER" id="PTHR11348">
    <property type="entry name" value="CONNECTIVE TISSUE GROWTH FACTOR-RELATED"/>
    <property type="match status" value="1"/>
</dbReference>